<dbReference type="InterPro" id="IPR011075">
    <property type="entry name" value="TetR_C"/>
</dbReference>
<dbReference type="Pfam" id="PF00440">
    <property type="entry name" value="TetR_N"/>
    <property type="match status" value="1"/>
</dbReference>
<dbReference type="InterPro" id="IPR001647">
    <property type="entry name" value="HTH_TetR"/>
</dbReference>
<dbReference type="AlphaFoldDB" id="A0A2V4P1A2"/>
<dbReference type="InterPro" id="IPR036271">
    <property type="entry name" value="Tet_transcr_reg_TetR-rel_C_sf"/>
</dbReference>
<keyword evidence="1" id="KW-0805">Transcription regulation</keyword>
<evidence type="ECO:0000259" key="4">
    <source>
        <dbReference type="Pfam" id="PF00440"/>
    </source>
</evidence>
<dbReference type="RefSeq" id="WP_110671843.1">
    <property type="nucleotide sequence ID" value="NZ_PYBW01000085.1"/>
</dbReference>
<dbReference type="InterPro" id="IPR009057">
    <property type="entry name" value="Homeodomain-like_sf"/>
</dbReference>
<proteinExistence type="predicted"/>
<gene>
    <name evidence="6" type="ORF">C7C46_23195</name>
</gene>
<sequence length="213" mass="23462">MVEPTRDGRVQKGNETRQLVLARAVRIASVEGLAGLSLGRLAAELELSKSGVFALFGSKEELQLATVRAAQRIYRSTVIEPVEQLPPGVGQLLKLAETWLEYSRTRVFAGGCFFYAVGAEFDAQPGRVRDAMAESSRAWQQIVLELLEAARGVGELRPDTDLEQLSFELLAFLEYANALSLLYDHEAPYARARRSILLLLRSEAVDESLLPAA</sequence>
<keyword evidence="2" id="KW-0238">DNA-binding</keyword>
<name>A0A2V4P1A2_9ACTN</name>
<dbReference type="Pfam" id="PF16925">
    <property type="entry name" value="TetR_C_13"/>
    <property type="match status" value="1"/>
</dbReference>
<evidence type="ECO:0000259" key="5">
    <source>
        <dbReference type="Pfam" id="PF16925"/>
    </source>
</evidence>
<protein>
    <submittedName>
        <fullName evidence="6">TetR family transcriptional regulator</fullName>
    </submittedName>
</protein>
<dbReference type="Gene3D" id="1.10.10.60">
    <property type="entry name" value="Homeodomain-like"/>
    <property type="match status" value="1"/>
</dbReference>
<feature type="domain" description="Tetracyclin repressor-like C-terminal" evidence="5">
    <location>
        <begin position="88"/>
        <end position="195"/>
    </location>
</feature>
<dbReference type="SUPFAM" id="SSF48498">
    <property type="entry name" value="Tetracyclin repressor-like, C-terminal domain"/>
    <property type="match status" value="1"/>
</dbReference>
<keyword evidence="3" id="KW-0804">Transcription</keyword>
<dbReference type="GO" id="GO:0003677">
    <property type="term" value="F:DNA binding"/>
    <property type="evidence" value="ECO:0007669"/>
    <property type="project" value="UniProtKB-KW"/>
</dbReference>
<evidence type="ECO:0000313" key="7">
    <source>
        <dbReference type="Proteomes" id="UP000248039"/>
    </source>
</evidence>
<dbReference type="PANTHER" id="PTHR47506">
    <property type="entry name" value="TRANSCRIPTIONAL REGULATORY PROTEIN"/>
    <property type="match status" value="1"/>
</dbReference>
<dbReference type="Proteomes" id="UP000248039">
    <property type="component" value="Unassembled WGS sequence"/>
</dbReference>
<dbReference type="OrthoDB" id="326421at2"/>
<feature type="domain" description="HTH tetR-type" evidence="4">
    <location>
        <begin position="21"/>
        <end position="65"/>
    </location>
</feature>
<reference evidence="6 7" key="1">
    <citation type="submission" date="2018-03" db="EMBL/GenBank/DDBJ databases">
        <title>Bioinformatic expansion and discovery of thiopeptide antibiotics.</title>
        <authorList>
            <person name="Schwalen C.J."/>
            <person name="Hudson G.A."/>
            <person name="Mitchell D.A."/>
        </authorList>
    </citation>
    <scope>NUCLEOTIDE SEQUENCE [LARGE SCALE GENOMIC DNA]</scope>
    <source>
        <strain evidence="6 7">ATCC 21389</strain>
    </source>
</reference>
<evidence type="ECO:0000313" key="6">
    <source>
        <dbReference type="EMBL" id="PYC76121.1"/>
    </source>
</evidence>
<evidence type="ECO:0000256" key="2">
    <source>
        <dbReference type="ARBA" id="ARBA00023125"/>
    </source>
</evidence>
<comment type="caution">
    <text evidence="6">The sequence shown here is derived from an EMBL/GenBank/DDBJ whole genome shotgun (WGS) entry which is preliminary data.</text>
</comment>
<dbReference type="SUPFAM" id="SSF46689">
    <property type="entry name" value="Homeodomain-like"/>
    <property type="match status" value="1"/>
</dbReference>
<accession>A0A2V4P1A2</accession>
<evidence type="ECO:0000256" key="1">
    <source>
        <dbReference type="ARBA" id="ARBA00023015"/>
    </source>
</evidence>
<dbReference type="PANTHER" id="PTHR47506:SF6">
    <property type="entry name" value="HTH-TYPE TRANSCRIPTIONAL REPRESSOR NEMR"/>
    <property type="match status" value="1"/>
</dbReference>
<keyword evidence="7" id="KW-1185">Reference proteome</keyword>
<dbReference type="Gene3D" id="1.10.357.10">
    <property type="entry name" value="Tetracycline Repressor, domain 2"/>
    <property type="match status" value="1"/>
</dbReference>
<organism evidence="6 7">
    <name type="scientific">Streptomyces tateyamensis</name>
    <dbReference type="NCBI Taxonomy" id="565073"/>
    <lineage>
        <taxon>Bacteria</taxon>
        <taxon>Bacillati</taxon>
        <taxon>Actinomycetota</taxon>
        <taxon>Actinomycetes</taxon>
        <taxon>Kitasatosporales</taxon>
        <taxon>Streptomycetaceae</taxon>
        <taxon>Streptomyces</taxon>
    </lineage>
</organism>
<evidence type="ECO:0000256" key="3">
    <source>
        <dbReference type="ARBA" id="ARBA00023163"/>
    </source>
</evidence>
<dbReference type="EMBL" id="PYBW01000085">
    <property type="protein sequence ID" value="PYC76121.1"/>
    <property type="molecule type" value="Genomic_DNA"/>
</dbReference>